<evidence type="ECO:0000256" key="5">
    <source>
        <dbReference type="ARBA" id="ARBA00022475"/>
    </source>
</evidence>
<evidence type="ECO:0000256" key="1">
    <source>
        <dbReference type="ARBA" id="ARBA00004651"/>
    </source>
</evidence>
<keyword evidence="7 15" id="KW-0812">Transmembrane</keyword>
<dbReference type="GO" id="GO:0006782">
    <property type="term" value="P:protoporphyrinogen IX biosynthetic process"/>
    <property type="evidence" value="ECO:0007669"/>
    <property type="project" value="UniProtKB-UniRule"/>
</dbReference>
<keyword evidence="5 14" id="KW-1003">Cell membrane</keyword>
<dbReference type="Proteomes" id="UP001163166">
    <property type="component" value="Chromosome"/>
</dbReference>
<dbReference type="AlphaFoldDB" id="A0AAX3DYS6"/>
<keyword evidence="12 14" id="KW-0472">Membrane</keyword>
<keyword evidence="10" id="KW-0560">Oxidoreductase</keyword>
<dbReference type="EMBL" id="CP076676">
    <property type="protein sequence ID" value="UYO39869.1"/>
    <property type="molecule type" value="Genomic_DNA"/>
</dbReference>
<evidence type="ECO:0000256" key="9">
    <source>
        <dbReference type="ARBA" id="ARBA00022989"/>
    </source>
</evidence>
<comment type="similarity">
    <text evidence="3 14">Belongs to the HemJ family.</text>
</comment>
<evidence type="ECO:0000256" key="15">
    <source>
        <dbReference type="SAM" id="Phobius"/>
    </source>
</evidence>
<evidence type="ECO:0000313" key="16">
    <source>
        <dbReference type="EMBL" id="UYO39869.1"/>
    </source>
</evidence>
<dbReference type="RefSeq" id="WP_107353768.1">
    <property type="nucleotide sequence ID" value="NZ_CP019967.1"/>
</dbReference>
<proteinExistence type="inferred from homology"/>
<protein>
    <recommendedName>
        <fullName evidence="4 14">Protoporphyrinogen IX oxidase</fullName>
        <ecNumber evidence="14">1.3.99.-</ecNumber>
    </recommendedName>
</protein>
<evidence type="ECO:0000256" key="14">
    <source>
        <dbReference type="PIRNR" id="PIRNR004638"/>
    </source>
</evidence>
<dbReference type="GO" id="GO:0046872">
    <property type="term" value="F:metal ion binding"/>
    <property type="evidence" value="ECO:0007669"/>
    <property type="project" value="UniProtKB-UniRule"/>
</dbReference>
<feature type="transmembrane region" description="Helical" evidence="15">
    <location>
        <begin position="82"/>
        <end position="103"/>
    </location>
</feature>
<feature type="transmembrane region" description="Helical" evidence="15">
    <location>
        <begin position="7"/>
        <end position="28"/>
    </location>
</feature>
<comment type="subcellular location">
    <subcellularLocation>
        <location evidence="1">Cell membrane</location>
        <topology evidence="1">Multi-pass membrane protein</topology>
    </subcellularLocation>
</comment>
<evidence type="ECO:0000256" key="10">
    <source>
        <dbReference type="ARBA" id="ARBA00023002"/>
    </source>
</evidence>
<gene>
    <name evidence="16" type="ORF">KQX62_00740</name>
</gene>
<keyword evidence="9 15" id="KW-1133">Transmembrane helix</keyword>
<feature type="transmembrane region" description="Helical" evidence="15">
    <location>
        <begin position="48"/>
        <end position="70"/>
    </location>
</feature>
<keyword evidence="11 14" id="KW-0408">Iron</keyword>
<evidence type="ECO:0000256" key="11">
    <source>
        <dbReference type="ARBA" id="ARBA00023004"/>
    </source>
</evidence>
<evidence type="ECO:0000256" key="4">
    <source>
        <dbReference type="ARBA" id="ARBA00017504"/>
    </source>
</evidence>
<evidence type="ECO:0000256" key="13">
    <source>
        <dbReference type="ARBA" id="ARBA00048390"/>
    </source>
</evidence>
<dbReference type="PANTHER" id="PTHR40255:SF1">
    <property type="entry name" value="PROTOPORPHYRINOGEN IX OXIDASE"/>
    <property type="match status" value="1"/>
</dbReference>
<evidence type="ECO:0000313" key="17">
    <source>
        <dbReference type="Proteomes" id="UP001163166"/>
    </source>
</evidence>
<comment type="function">
    <text evidence="14">Catalyzes the oxidation of protoporphyrinogen IX to protoporphyrin IX.</text>
</comment>
<comment type="cofactor">
    <cofactor evidence="14">
        <name>heme b</name>
        <dbReference type="ChEBI" id="CHEBI:60344"/>
    </cofactor>
    <text evidence="14">Binds 1 heme b (iron(II)-protoporphyrin IX) group per subunit.</text>
</comment>
<feature type="transmembrane region" description="Helical" evidence="15">
    <location>
        <begin position="115"/>
        <end position="134"/>
    </location>
</feature>
<name>A0AAX3DYS6_RHOPL</name>
<evidence type="ECO:0000256" key="8">
    <source>
        <dbReference type="ARBA" id="ARBA00022723"/>
    </source>
</evidence>
<dbReference type="Pfam" id="PF03653">
    <property type="entry name" value="UPF0093"/>
    <property type="match status" value="1"/>
</dbReference>
<evidence type="ECO:0000256" key="6">
    <source>
        <dbReference type="ARBA" id="ARBA00022617"/>
    </source>
</evidence>
<dbReference type="PIRSF" id="PIRSF004638">
    <property type="entry name" value="UCP004638"/>
    <property type="match status" value="1"/>
</dbReference>
<comment type="pathway">
    <text evidence="2 14">Porphyrin-containing compound metabolism; protoporphyrin-IX biosynthesis; protoporphyrin-IX from protoporphyrinogen-IX: step 1/1.</text>
</comment>
<evidence type="ECO:0000256" key="12">
    <source>
        <dbReference type="ARBA" id="ARBA00023136"/>
    </source>
</evidence>
<organism evidence="16 17">
    <name type="scientific">Rhodopseudomonas palustris</name>
    <dbReference type="NCBI Taxonomy" id="1076"/>
    <lineage>
        <taxon>Bacteria</taxon>
        <taxon>Pseudomonadati</taxon>
        <taxon>Pseudomonadota</taxon>
        <taxon>Alphaproteobacteria</taxon>
        <taxon>Hyphomicrobiales</taxon>
        <taxon>Nitrobacteraceae</taxon>
        <taxon>Rhodopseudomonas</taxon>
    </lineage>
</organism>
<keyword evidence="6 14" id="KW-0349">Heme</keyword>
<evidence type="ECO:0000256" key="3">
    <source>
        <dbReference type="ARBA" id="ARBA00006501"/>
    </source>
</evidence>
<comment type="catalytic activity">
    <reaction evidence="13 14">
        <text>protoporphyrinogen IX + 3 A = protoporphyrin IX + 3 AH2</text>
        <dbReference type="Rhea" id="RHEA:62000"/>
        <dbReference type="ChEBI" id="CHEBI:13193"/>
        <dbReference type="ChEBI" id="CHEBI:17499"/>
        <dbReference type="ChEBI" id="CHEBI:57306"/>
        <dbReference type="ChEBI" id="CHEBI:57307"/>
    </reaction>
</comment>
<keyword evidence="8 14" id="KW-0479">Metal-binding</keyword>
<dbReference type="GO" id="GO:0005886">
    <property type="term" value="C:plasma membrane"/>
    <property type="evidence" value="ECO:0007669"/>
    <property type="project" value="UniProtKB-SubCell"/>
</dbReference>
<dbReference type="EC" id="1.3.99.-" evidence="14"/>
<dbReference type="PANTHER" id="PTHR40255">
    <property type="entry name" value="UPF0093 MEMBRANE PROTEIN SLR1790"/>
    <property type="match status" value="1"/>
</dbReference>
<accession>A0AAX3DYS6</accession>
<dbReference type="InterPro" id="IPR005265">
    <property type="entry name" value="HemJ-like"/>
</dbReference>
<reference evidence="16" key="1">
    <citation type="journal article" date="2022" name="Biol. Control">
        <title>In silico genomic analysis of Rhodopseudomonas palustris strains revealed potential biocontrol agents and crop yield enhancers.</title>
        <authorList>
            <person name="Surachat K."/>
            <person name="Kantachote D."/>
            <person name="Deachamag P."/>
            <person name="Wonglapsuwan M."/>
        </authorList>
    </citation>
    <scope>NUCLEOTIDE SEQUENCE</scope>
    <source>
        <strain evidence="16">TLS06</strain>
    </source>
</reference>
<dbReference type="GO" id="GO:0070818">
    <property type="term" value="F:protoporphyrinogen oxidase activity"/>
    <property type="evidence" value="ECO:0007669"/>
    <property type="project" value="UniProtKB-UniRule"/>
</dbReference>
<evidence type="ECO:0000256" key="7">
    <source>
        <dbReference type="ARBA" id="ARBA00022692"/>
    </source>
</evidence>
<sequence>MIAWLKVVHVLALMVWCAGLLALPGLFVHRSRLSDIAAAELHRLTRTLFIKITSPAAFVAVVAGTWLLFLREAFTAWMMLKLVVVGLLVVIHIRSGYLILNLFGAHGHYAAWRRWIMTTATLATITGILTLVLAKPELSPNGLPTWLTQPGGLQSLVETIRPTP</sequence>
<evidence type="ECO:0000256" key="2">
    <source>
        <dbReference type="ARBA" id="ARBA00005073"/>
    </source>
</evidence>